<keyword evidence="4 9" id="KW-0812">Transmembrane</keyword>
<dbReference type="EMBL" id="JAPXFL010000003">
    <property type="protein sequence ID" value="KAK9508373.1"/>
    <property type="molecule type" value="Genomic_DNA"/>
</dbReference>
<evidence type="ECO:0000256" key="6">
    <source>
        <dbReference type="ARBA" id="ARBA00022989"/>
    </source>
</evidence>
<keyword evidence="8 9" id="KW-0472">Membrane</keyword>
<comment type="similarity">
    <text evidence="2">Belongs to the V-ATPase e1/e2 subunit family.</text>
</comment>
<proteinExistence type="inferred from homology"/>
<accession>A0AAW1DE27</accession>
<evidence type="ECO:0000313" key="11">
    <source>
        <dbReference type="Proteomes" id="UP001461498"/>
    </source>
</evidence>
<evidence type="ECO:0000256" key="1">
    <source>
        <dbReference type="ARBA" id="ARBA00004127"/>
    </source>
</evidence>
<gene>
    <name evidence="10" type="ORF">O3M35_005953</name>
</gene>
<dbReference type="PANTHER" id="PTHR12263">
    <property type="entry name" value="VACUOLAR ATP SYNTHASE SUBUNIT H"/>
    <property type="match status" value="1"/>
</dbReference>
<evidence type="ECO:0008006" key="12">
    <source>
        <dbReference type="Google" id="ProtNLM"/>
    </source>
</evidence>
<evidence type="ECO:0000256" key="3">
    <source>
        <dbReference type="ARBA" id="ARBA00022448"/>
    </source>
</evidence>
<dbReference type="GO" id="GO:0033179">
    <property type="term" value="C:proton-transporting V-type ATPase, V0 domain"/>
    <property type="evidence" value="ECO:0007669"/>
    <property type="project" value="InterPro"/>
</dbReference>
<dbReference type="GO" id="GO:0012505">
    <property type="term" value="C:endomembrane system"/>
    <property type="evidence" value="ECO:0007669"/>
    <property type="project" value="UniProtKB-SubCell"/>
</dbReference>
<dbReference type="AlphaFoldDB" id="A0AAW1DE27"/>
<sequence>MGYQVIPLAVISAFWLIVGFIVPWFIPNGPNKGVIVWMLILTSVCAWFFWIVNYLAQMNPLIGPALKRNVVLMMASEWVS</sequence>
<dbReference type="GO" id="GO:0046961">
    <property type="term" value="F:proton-transporting ATPase activity, rotational mechanism"/>
    <property type="evidence" value="ECO:0007669"/>
    <property type="project" value="InterPro"/>
</dbReference>
<evidence type="ECO:0000256" key="7">
    <source>
        <dbReference type="ARBA" id="ARBA00023065"/>
    </source>
</evidence>
<evidence type="ECO:0000256" key="2">
    <source>
        <dbReference type="ARBA" id="ARBA00008328"/>
    </source>
</evidence>
<keyword evidence="11" id="KW-1185">Reference proteome</keyword>
<comment type="caution">
    <text evidence="10">The sequence shown here is derived from an EMBL/GenBank/DDBJ whole genome shotgun (WGS) entry which is preliminary data.</text>
</comment>
<keyword evidence="6 9" id="KW-1133">Transmembrane helix</keyword>
<keyword evidence="5" id="KW-0375">Hydrogen ion transport</keyword>
<comment type="subcellular location">
    <subcellularLocation>
        <location evidence="1">Endomembrane system</location>
        <topology evidence="1">Multi-pass membrane protein</topology>
    </subcellularLocation>
</comment>
<evidence type="ECO:0000256" key="9">
    <source>
        <dbReference type="SAM" id="Phobius"/>
    </source>
</evidence>
<dbReference type="PANTHER" id="PTHR12263:SF0">
    <property type="entry name" value="V-TYPE PROTON ATPASE SUBUNIT"/>
    <property type="match status" value="1"/>
</dbReference>
<feature type="transmembrane region" description="Helical" evidence="9">
    <location>
        <begin position="33"/>
        <end position="56"/>
    </location>
</feature>
<dbReference type="InterPro" id="IPR008389">
    <property type="entry name" value="ATPase_V0-cplx_e1/e2_su"/>
</dbReference>
<keyword evidence="7" id="KW-0406">Ion transport</keyword>
<organism evidence="10 11">
    <name type="scientific">Rhynocoris fuscipes</name>
    <dbReference type="NCBI Taxonomy" id="488301"/>
    <lineage>
        <taxon>Eukaryota</taxon>
        <taxon>Metazoa</taxon>
        <taxon>Ecdysozoa</taxon>
        <taxon>Arthropoda</taxon>
        <taxon>Hexapoda</taxon>
        <taxon>Insecta</taxon>
        <taxon>Pterygota</taxon>
        <taxon>Neoptera</taxon>
        <taxon>Paraneoptera</taxon>
        <taxon>Hemiptera</taxon>
        <taxon>Heteroptera</taxon>
        <taxon>Panheteroptera</taxon>
        <taxon>Cimicomorpha</taxon>
        <taxon>Reduviidae</taxon>
        <taxon>Harpactorinae</taxon>
        <taxon>Harpactorini</taxon>
        <taxon>Rhynocoris</taxon>
    </lineage>
</organism>
<keyword evidence="3" id="KW-0813">Transport</keyword>
<protein>
    <recommendedName>
        <fullName evidence="12">V-type proton ATPase subunit</fullName>
    </recommendedName>
</protein>
<dbReference type="Pfam" id="PF05493">
    <property type="entry name" value="ATP_synt_H"/>
    <property type="match status" value="1"/>
</dbReference>
<dbReference type="Proteomes" id="UP001461498">
    <property type="component" value="Unassembled WGS sequence"/>
</dbReference>
<evidence type="ECO:0000313" key="10">
    <source>
        <dbReference type="EMBL" id="KAK9508373.1"/>
    </source>
</evidence>
<evidence type="ECO:0000256" key="4">
    <source>
        <dbReference type="ARBA" id="ARBA00022692"/>
    </source>
</evidence>
<evidence type="ECO:0000256" key="5">
    <source>
        <dbReference type="ARBA" id="ARBA00022781"/>
    </source>
</evidence>
<evidence type="ECO:0000256" key="8">
    <source>
        <dbReference type="ARBA" id="ARBA00023136"/>
    </source>
</evidence>
<name>A0AAW1DE27_9HEMI</name>
<reference evidence="10 11" key="1">
    <citation type="submission" date="2022-12" db="EMBL/GenBank/DDBJ databases">
        <title>Chromosome-level genome assembly of true bugs.</title>
        <authorList>
            <person name="Ma L."/>
            <person name="Li H."/>
        </authorList>
    </citation>
    <scope>NUCLEOTIDE SEQUENCE [LARGE SCALE GENOMIC DNA]</scope>
    <source>
        <strain evidence="10">Lab_2022b</strain>
    </source>
</reference>
<feature type="transmembrane region" description="Helical" evidence="9">
    <location>
        <begin position="6"/>
        <end position="26"/>
    </location>
</feature>